<dbReference type="CDD" id="cd06558">
    <property type="entry name" value="crotonase-like"/>
    <property type="match status" value="1"/>
</dbReference>
<sequence length="267" mass="28322">MSMSEFQTIKYDLSDNIATITLNRPERLNAAPVEMATEISDALAQAVSEGARCVLMTGEGRAFCSGADLAAGSDGSSRGLGGDGAKWSLNYAYNPMMRALAELPIPLVTAVNGPAAGVGCSMGLAGDFVVASESAYFLQAFVNIGLVPDGGATWMLPRLIGKARAMEMMMLGEKIRADRAYEWGMVHKVVDNDSLMDEALALAKRLAEGPTMALGLMRRLAVENLDRSYAEALDAEANAQREAGNSDDARIGAVAFLKKEKAQFTGK</sequence>
<organism evidence="2 3">
    <name type="scientific">Alterisphingorhabdus coralli</name>
    <dbReference type="NCBI Taxonomy" id="3071408"/>
    <lineage>
        <taxon>Bacteria</taxon>
        <taxon>Pseudomonadati</taxon>
        <taxon>Pseudomonadota</taxon>
        <taxon>Alphaproteobacteria</taxon>
        <taxon>Sphingomonadales</taxon>
        <taxon>Sphingomonadaceae</taxon>
        <taxon>Alterisphingorhabdus (ex Yan et al. 2024)</taxon>
    </lineage>
</organism>
<dbReference type="KEGG" id="acoa:RB602_09015"/>
<keyword evidence="3" id="KW-1185">Reference proteome</keyword>
<gene>
    <name evidence="2" type="ORF">RB602_09015</name>
</gene>
<dbReference type="PANTHER" id="PTHR43459">
    <property type="entry name" value="ENOYL-COA HYDRATASE"/>
    <property type="match status" value="1"/>
</dbReference>
<dbReference type="Gene3D" id="1.10.12.10">
    <property type="entry name" value="Lyase 2-enoyl-coa Hydratase, Chain A, domain 2"/>
    <property type="match status" value="1"/>
</dbReference>
<dbReference type="InterPro" id="IPR014748">
    <property type="entry name" value="Enoyl-CoA_hydra_C"/>
</dbReference>
<proteinExistence type="inferred from homology"/>
<dbReference type="GO" id="GO:0003824">
    <property type="term" value="F:catalytic activity"/>
    <property type="evidence" value="ECO:0007669"/>
    <property type="project" value="UniProtKB-ARBA"/>
</dbReference>
<protein>
    <submittedName>
        <fullName evidence="2">Enoyl-CoA hydratase-related protein</fullName>
    </submittedName>
</protein>
<dbReference type="SUPFAM" id="SSF52096">
    <property type="entry name" value="ClpP/crotonase"/>
    <property type="match status" value="1"/>
</dbReference>
<dbReference type="InterPro" id="IPR001753">
    <property type="entry name" value="Enoyl-CoA_hydra/iso"/>
</dbReference>
<evidence type="ECO:0000313" key="3">
    <source>
        <dbReference type="Proteomes" id="UP001302429"/>
    </source>
</evidence>
<dbReference type="InterPro" id="IPR029045">
    <property type="entry name" value="ClpP/crotonase-like_dom_sf"/>
</dbReference>
<dbReference type="Gene3D" id="3.90.226.10">
    <property type="entry name" value="2-enoyl-CoA Hydratase, Chain A, domain 1"/>
    <property type="match status" value="1"/>
</dbReference>
<dbReference type="EMBL" id="CP136594">
    <property type="protein sequence ID" value="WOE74003.1"/>
    <property type="molecule type" value="Genomic_DNA"/>
</dbReference>
<reference evidence="2 3" key="1">
    <citation type="submission" date="2023-10" db="EMBL/GenBank/DDBJ databases">
        <title>Complete genome sequence of a Sphingomonadaceae bacterium.</title>
        <authorList>
            <person name="Yan C."/>
        </authorList>
    </citation>
    <scope>NUCLEOTIDE SEQUENCE [LARGE SCALE GENOMIC DNA]</scope>
    <source>
        <strain evidence="2 3">SCSIO 66989</strain>
    </source>
</reference>
<name>A0AA97F649_9SPHN</name>
<evidence type="ECO:0000256" key="1">
    <source>
        <dbReference type="ARBA" id="ARBA00005254"/>
    </source>
</evidence>
<dbReference type="Pfam" id="PF00378">
    <property type="entry name" value="ECH_1"/>
    <property type="match status" value="1"/>
</dbReference>
<accession>A0AA97F649</accession>
<evidence type="ECO:0000313" key="2">
    <source>
        <dbReference type="EMBL" id="WOE74003.1"/>
    </source>
</evidence>
<dbReference type="PANTHER" id="PTHR43459:SF1">
    <property type="entry name" value="EG:BACN32G11.4 PROTEIN"/>
    <property type="match status" value="1"/>
</dbReference>
<dbReference type="Proteomes" id="UP001302429">
    <property type="component" value="Chromosome"/>
</dbReference>
<comment type="similarity">
    <text evidence="1">Belongs to the enoyl-CoA hydratase/isomerase family.</text>
</comment>
<dbReference type="AlphaFoldDB" id="A0AA97F649"/>